<dbReference type="Proteomes" id="UP001279734">
    <property type="component" value="Unassembled WGS sequence"/>
</dbReference>
<reference evidence="1" key="1">
    <citation type="submission" date="2023-05" db="EMBL/GenBank/DDBJ databases">
        <title>Nepenthes gracilis genome sequencing.</title>
        <authorList>
            <person name="Fukushima K."/>
        </authorList>
    </citation>
    <scope>NUCLEOTIDE SEQUENCE</scope>
    <source>
        <strain evidence="1">SING2019-196</strain>
    </source>
</reference>
<protein>
    <submittedName>
        <fullName evidence="1">Uncharacterized protein</fullName>
    </submittedName>
</protein>
<keyword evidence="2" id="KW-1185">Reference proteome</keyword>
<name>A0AAD3T8B1_NEPGR</name>
<evidence type="ECO:0000313" key="2">
    <source>
        <dbReference type="Proteomes" id="UP001279734"/>
    </source>
</evidence>
<dbReference type="AlphaFoldDB" id="A0AAD3T8B1"/>
<evidence type="ECO:0000313" key="1">
    <source>
        <dbReference type="EMBL" id="GMH24622.1"/>
    </source>
</evidence>
<comment type="caution">
    <text evidence="1">The sequence shown here is derived from an EMBL/GenBank/DDBJ whole genome shotgun (WGS) entry which is preliminary data.</text>
</comment>
<proteinExistence type="predicted"/>
<gene>
    <name evidence="1" type="ORF">Nepgr_026465</name>
</gene>
<dbReference type="EMBL" id="BSYO01000028">
    <property type="protein sequence ID" value="GMH24622.1"/>
    <property type="molecule type" value="Genomic_DNA"/>
</dbReference>
<organism evidence="1 2">
    <name type="scientific">Nepenthes gracilis</name>
    <name type="common">Slender pitcher plant</name>
    <dbReference type="NCBI Taxonomy" id="150966"/>
    <lineage>
        <taxon>Eukaryota</taxon>
        <taxon>Viridiplantae</taxon>
        <taxon>Streptophyta</taxon>
        <taxon>Embryophyta</taxon>
        <taxon>Tracheophyta</taxon>
        <taxon>Spermatophyta</taxon>
        <taxon>Magnoliopsida</taxon>
        <taxon>eudicotyledons</taxon>
        <taxon>Gunneridae</taxon>
        <taxon>Pentapetalae</taxon>
        <taxon>Caryophyllales</taxon>
        <taxon>Nepenthaceae</taxon>
        <taxon>Nepenthes</taxon>
    </lineage>
</organism>
<sequence length="90" mass="9918">MKRAAAKVQLPSDNIKWVGPAFSTDPAVRETKPQKAPDIAAHQASTHGDIIEKPHIQRKHQWRFTGFLQSSENISNNITVARVSGMSKSA</sequence>
<accession>A0AAD3T8B1</accession>